<evidence type="ECO:0000259" key="3">
    <source>
        <dbReference type="Pfam" id="PF22936"/>
    </source>
</evidence>
<dbReference type="Pfam" id="PF13976">
    <property type="entry name" value="gag_pre-integrs"/>
    <property type="match status" value="1"/>
</dbReference>
<dbReference type="EMBL" id="BKCJ010008074">
    <property type="protein sequence ID" value="GEU80420.1"/>
    <property type="molecule type" value="Genomic_DNA"/>
</dbReference>
<dbReference type="Pfam" id="PF22936">
    <property type="entry name" value="Pol_BBD"/>
    <property type="match status" value="1"/>
</dbReference>
<gene>
    <name evidence="4" type="ORF">Tci_052398</name>
</gene>
<dbReference type="InterPro" id="IPR054722">
    <property type="entry name" value="PolX-like_BBD"/>
</dbReference>
<keyword evidence="4" id="KW-0548">Nucleotidyltransferase</keyword>
<proteinExistence type="predicted"/>
<dbReference type="InterPro" id="IPR025724">
    <property type="entry name" value="GAG-pre-integrase_dom"/>
</dbReference>
<protein>
    <submittedName>
        <fullName evidence="4">RNA-directed DNA polymerase, eukaryota, reverse transcriptase zinc-binding domain protein</fullName>
    </submittedName>
</protein>
<feature type="region of interest" description="Disordered" evidence="1">
    <location>
        <begin position="625"/>
        <end position="657"/>
    </location>
</feature>
<feature type="domain" description="Retrovirus-related Pol polyprotein from transposon TNT 1-94-like beta-barrel" evidence="3">
    <location>
        <begin position="669"/>
        <end position="712"/>
    </location>
</feature>
<dbReference type="GO" id="GO:0003964">
    <property type="term" value="F:RNA-directed DNA polymerase activity"/>
    <property type="evidence" value="ECO:0007669"/>
    <property type="project" value="UniProtKB-KW"/>
</dbReference>
<dbReference type="AlphaFoldDB" id="A0A6L2N2L8"/>
<feature type="domain" description="GAG-pre-integrase" evidence="2">
    <location>
        <begin position="718"/>
        <end position="759"/>
    </location>
</feature>
<organism evidence="4">
    <name type="scientific">Tanacetum cinerariifolium</name>
    <name type="common">Dalmatian daisy</name>
    <name type="synonym">Chrysanthemum cinerariifolium</name>
    <dbReference type="NCBI Taxonomy" id="118510"/>
    <lineage>
        <taxon>Eukaryota</taxon>
        <taxon>Viridiplantae</taxon>
        <taxon>Streptophyta</taxon>
        <taxon>Embryophyta</taxon>
        <taxon>Tracheophyta</taxon>
        <taxon>Spermatophyta</taxon>
        <taxon>Magnoliopsida</taxon>
        <taxon>eudicotyledons</taxon>
        <taxon>Gunneridae</taxon>
        <taxon>Pentapetalae</taxon>
        <taxon>asterids</taxon>
        <taxon>campanulids</taxon>
        <taxon>Asterales</taxon>
        <taxon>Asteraceae</taxon>
        <taxon>Asteroideae</taxon>
        <taxon>Anthemideae</taxon>
        <taxon>Anthemidinae</taxon>
        <taxon>Tanacetum</taxon>
    </lineage>
</organism>
<comment type="caution">
    <text evidence="4">The sequence shown here is derived from an EMBL/GenBank/DDBJ whole genome shotgun (WGS) entry which is preliminary data.</text>
</comment>
<evidence type="ECO:0000259" key="2">
    <source>
        <dbReference type="Pfam" id="PF13976"/>
    </source>
</evidence>
<accession>A0A6L2N2L8</accession>
<reference evidence="4" key="1">
    <citation type="journal article" date="2019" name="Sci. Rep.">
        <title>Draft genome of Tanacetum cinerariifolium, the natural source of mosquito coil.</title>
        <authorList>
            <person name="Yamashiro T."/>
            <person name="Shiraishi A."/>
            <person name="Satake H."/>
            <person name="Nakayama K."/>
        </authorList>
    </citation>
    <scope>NUCLEOTIDE SEQUENCE</scope>
</reference>
<feature type="region of interest" description="Disordered" evidence="1">
    <location>
        <begin position="257"/>
        <end position="281"/>
    </location>
</feature>
<evidence type="ECO:0000313" key="4">
    <source>
        <dbReference type="EMBL" id="GEU80420.1"/>
    </source>
</evidence>
<evidence type="ECO:0000256" key="1">
    <source>
        <dbReference type="SAM" id="MobiDB-lite"/>
    </source>
</evidence>
<keyword evidence="4" id="KW-0808">Transferase</keyword>
<sequence>MSKSKIMGVLVDREKIRVIKAIHGEDGKVRKVDHSGSHSCWLNIVHEINELEKQGIKLLDHMKVKLGMKLESTSLDSSFRRKLRGGIEQEQFHALADQIRDVILAPTPDRWVWSLEKSGVFSRIIQWWDISDEEFNAYEEWLSWIVNIRLPSKKKMMLEGIFYSMWWHLWSFRNKFIFDNKIPSKKLGGVVDIGEKQEYEEMVIEGMRQTCVMPNVDISTNDTNEPTLKLYPDPQHSGSSMYPPPQQFTPVYAAPIHHQHHHTPANPQKQSVSPQPFISPPVTLQSQAEFPQLDSGLAVPTFQPFSNPRNQATIQDGRVTTEDLDAYDSDCNDISLAKAVLMANLSSCDPDVLRESQDASIQDTNSIAPNDLLVLSLVEQMTDHAANLDKENQTNKMVNESLTAELERYKERVGIFEQRLNVDLNKREKLIDSQMDDLIWIRNAKLVDFQQEINTLKETLSNHSQEKNTVIRKLKDMIKSLSRKGKNVVDTAVSKPNDTIAPRMFKLNIEPISYRLKNNRDAYEVYLEKTIGNTDTLHGLIECARKQNTSEPLLESTCMFTKHVQELLVYVSKSCPSLTKPTEKLVAVTPMNKDKKLRFAEPITSSSNIPKQTVTLKTKDSNKPLLTSTGVTPTISASESKPLDNTKNNRITRPPSSNQKHKVVQIVLWYLDSRCSKHMTGNRSQLINFISKFLGAVRFRNDHIAKIMGYVEYQIGNVTISQASKTKSWLWHRRLSHLNFDYITALAKHGLVRDASSTSTSQTSPETPSPIISLGVKEVDHDIEVAHMDSNSYVDFPVPDPSFEESSNRVVIPNNVHSINQQPEHINKWPKDHLIDNVISDPSRLVSTRHQLQDEALFCYFDAFLSFVIPDVFQKL</sequence>
<feature type="compositionally biased region" description="Polar residues" evidence="1">
    <location>
        <begin position="265"/>
        <end position="281"/>
    </location>
</feature>
<keyword evidence="4" id="KW-0695">RNA-directed DNA polymerase</keyword>
<name>A0A6L2N2L8_TANCI</name>